<evidence type="ECO:0000313" key="3">
    <source>
        <dbReference type="Proteomes" id="UP001360560"/>
    </source>
</evidence>
<dbReference type="InterPro" id="IPR015943">
    <property type="entry name" value="WD40/YVTN_repeat-like_dom_sf"/>
</dbReference>
<dbReference type="PANTHER" id="PTHR43991:SF12">
    <property type="entry name" value="WD REPEAT PROTEIN (AFU_ORTHOLOGUE AFUA_8G05640)"/>
    <property type="match status" value="1"/>
</dbReference>
<evidence type="ECO:0000313" key="2">
    <source>
        <dbReference type="EMBL" id="GMM38016.1"/>
    </source>
</evidence>
<accession>A0AAV5QU25</accession>
<dbReference type="InterPro" id="IPR001680">
    <property type="entry name" value="WD40_rpt"/>
</dbReference>
<dbReference type="AlphaFoldDB" id="A0AAV5QU25"/>
<dbReference type="RefSeq" id="XP_064855012.1">
    <property type="nucleotide sequence ID" value="XM_064998940.1"/>
</dbReference>
<feature type="compositionally biased region" description="Polar residues" evidence="1">
    <location>
        <begin position="1"/>
        <end position="13"/>
    </location>
</feature>
<gene>
    <name evidence="2" type="ORF">DASC09_053410</name>
</gene>
<keyword evidence="3" id="KW-1185">Reference proteome</keyword>
<protein>
    <submittedName>
        <fullName evidence="2">Uncharacterized protein</fullName>
    </submittedName>
</protein>
<dbReference type="Gene3D" id="2.130.10.10">
    <property type="entry name" value="YVTN repeat-like/Quinoprotein amine dehydrogenase"/>
    <property type="match status" value="1"/>
</dbReference>
<reference evidence="2 3" key="1">
    <citation type="journal article" date="2023" name="Elife">
        <title>Identification of key yeast species and microbe-microbe interactions impacting larval growth of Drosophila in the wild.</title>
        <authorList>
            <person name="Mure A."/>
            <person name="Sugiura Y."/>
            <person name="Maeda R."/>
            <person name="Honda K."/>
            <person name="Sakurai N."/>
            <person name="Takahashi Y."/>
            <person name="Watada M."/>
            <person name="Katoh T."/>
            <person name="Gotoh A."/>
            <person name="Gotoh Y."/>
            <person name="Taniguchi I."/>
            <person name="Nakamura K."/>
            <person name="Hayashi T."/>
            <person name="Katayama T."/>
            <person name="Uemura T."/>
            <person name="Hattori Y."/>
        </authorList>
    </citation>
    <scope>NUCLEOTIDE SEQUENCE [LARGE SCALE GENOMIC DNA]</scope>
    <source>
        <strain evidence="2 3">SC-9</strain>
    </source>
</reference>
<name>A0AAV5QU25_9ASCO</name>
<feature type="region of interest" description="Disordered" evidence="1">
    <location>
        <begin position="1"/>
        <end position="21"/>
    </location>
</feature>
<proteinExistence type="predicted"/>
<dbReference type="PANTHER" id="PTHR43991">
    <property type="entry name" value="WD REPEAT PROTEIN (AFU_ORTHOLOGUE AFUA_8G05640)-RELATED"/>
    <property type="match status" value="1"/>
</dbReference>
<dbReference type="SUPFAM" id="SSF50978">
    <property type="entry name" value="WD40 repeat-like"/>
    <property type="match status" value="1"/>
</dbReference>
<organism evidence="2 3">
    <name type="scientific">Saccharomycopsis crataegensis</name>
    <dbReference type="NCBI Taxonomy" id="43959"/>
    <lineage>
        <taxon>Eukaryota</taxon>
        <taxon>Fungi</taxon>
        <taxon>Dikarya</taxon>
        <taxon>Ascomycota</taxon>
        <taxon>Saccharomycotina</taxon>
        <taxon>Saccharomycetes</taxon>
        <taxon>Saccharomycopsidaceae</taxon>
        <taxon>Saccharomycopsis</taxon>
    </lineage>
</organism>
<comment type="caution">
    <text evidence="2">The sequence shown here is derived from an EMBL/GenBank/DDBJ whole genome shotgun (WGS) entry which is preliminary data.</text>
</comment>
<dbReference type="EMBL" id="BTFZ01000013">
    <property type="protein sequence ID" value="GMM38016.1"/>
    <property type="molecule type" value="Genomic_DNA"/>
</dbReference>
<dbReference type="SMART" id="SM00320">
    <property type="entry name" value="WD40"/>
    <property type="match status" value="2"/>
</dbReference>
<sequence length="708" mass="78940">MENRITSQFTTPLASAYDNDDTTQPTVEDLIIIEDEEAFLELGSSLNQYENSSNSELVNDFRSYLNQILYNYYDNPNRNRGYTSGSSLRSSISQTQQIIDLNFGVYKSFGDASSSMIASSSSSFPRPLGNDDQLLRQQSNGRSRHSVITRNSLEHILREESCLLKDASNIIDGGKSSTNNDPDFIIDHQGIFWRNQAQREMMFQSRQLDLKNFFNIQDSCQKSKQNINTSLTYYTSPSAISYTNASSTIPSSSAFFSFKNFFKNAKPYLVHFQLRNLVASGCDNSVIVSDYNAVSQLDQYLHGNTLKGTTRGFEIKQLSPQTGSVDVLIDQSKLKNSFNQHIKISTLSANQDLVAAGSYTGDYLLYNNQTKDIYQDILTTNANGIINVVQLVPSTSPKSITSSVLFATNDSYLRNFNLEKQVLSNYRFPFPINSLSLNPSNPDLKLIVGDCLESFIIDGRVSHKQPILKFSNHHDYSFSCDWSKFNENLVVTGNQDGTVVLNDLRKIIVRPQDADCGVSSGTRTDQPFTANELLDANQKKCYIGEWEDAACFSTFSSDLTNNNNSVRNVRFSNSRNFLFFGETVDNVNVINLDDLTSFGEPISGAPTMSNYTYDAYCFDDYGSGSFSESSSAHIPRSYSNSNNSSSRSKYTVSGQCIQTFGKISGLCVNDCEDGNGEVLTIGISDESVGGILQYEYESGSKCLDFDFF</sequence>
<dbReference type="GeneID" id="90075991"/>
<dbReference type="Proteomes" id="UP001360560">
    <property type="component" value="Unassembled WGS sequence"/>
</dbReference>
<evidence type="ECO:0000256" key="1">
    <source>
        <dbReference type="SAM" id="MobiDB-lite"/>
    </source>
</evidence>
<dbReference type="InterPro" id="IPR036322">
    <property type="entry name" value="WD40_repeat_dom_sf"/>
</dbReference>